<evidence type="ECO:0000256" key="8">
    <source>
        <dbReference type="ARBA" id="ARBA00023136"/>
    </source>
</evidence>
<feature type="domain" description="PI3K/PI4K catalytic" evidence="10">
    <location>
        <begin position="1"/>
        <end position="79"/>
    </location>
</feature>
<evidence type="ECO:0000256" key="7">
    <source>
        <dbReference type="ARBA" id="ARBA00022840"/>
    </source>
</evidence>
<evidence type="ECO:0000256" key="6">
    <source>
        <dbReference type="ARBA" id="ARBA00022777"/>
    </source>
</evidence>
<reference evidence="12" key="1">
    <citation type="submission" date="2016-11" db="UniProtKB">
        <authorList>
            <consortium name="WormBaseParasite"/>
        </authorList>
    </citation>
    <scope>IDENTIFICATION</scope>
</reference>
<keyword evidence="5 9" id="KW-0547">Nucleotide-binding</keyword>
<dbReference type="PANTHER" id="PTHR12865">
    <property type="entry name" value="PHOSPHATIDYLINOSITOL 4-KINASE TYPE-II"/>
    <property type="match status" value="1"/>
</dbReference>
<accession>A0A1I7XMH1</accession>
<dbReference type="WBParaSite" id="Hba_18728">
    <property type="protein sequence ID" value="Hba_18728"/>
    <property type="gene ID" value="Hba_18728"/>
</dbReference>
<evidence type="ECO:0000256" key="2">
    <source>
        <dbReference type="ARBA" id="ARBA00008941"/>
    </source>
</evidence>
<evidence type="ECO:0000256" key="5">
    <source>
        <dbReference type="ARBA" id="ARBA00022741"/>
    </source>
</evidence>
<dbReference type="InterPro" id="IPR000403">
    <property type="entry name" value="PI3/4_kinase_cat_dom"/>
</dbReference>
<keyword evidence="11" id="KW-1185">Reference proteome</keyword>
<dbReference type="GO" id="GO:0007032">
    <property type="term" value="P:endosome organization"/>
    <property type="evidence" value="ECO:0007669"/>
    <property type="project" value="TreeGrafter"/>
</dbReference>
<evidence type="ECO:0000259" key="10">
    <source>
        <dbReference type="PROSITE" id="PS50290"/>
    </source>
</evidence>
<proteinExistence type="inferred from homology"/>
<evidence type="ECO:0000313" key="11">
    <source>
        <dbReference type="Proteomes" id="UP000095283"/>
    </source>
</evidence>
<dbReference type="AlphaFoldDB" id="A0A1I7XMH1"/>
<dbReference type="GO" id="GO:0005768">
    <property type="term" value="C:endosome"/>
    <property type="evidence" value="ECO:0007669"/>
    <property type="project" value="TreeGrafter"/>
</dbReference>
<dbReference type="Gene3D" id="1.10.1070.20">
    <property type="match status" value="1"/>
</dbReference>
<dbReference type="GO" id="GO:0046854">
    <property type="term" value="P:phosphatidylinositol phosphate biosynthetic process"/>
    <property type="evidence" value="ECO:0007669"/>
    <property type="project" value="UniProtKB-UniRule"/>
</dbReference>
<keyword evidence="7 9" id="KW-0067">ATP-binding</keyword>
<dbReference type="Proteomes" id="UP000095283">
    <property type="component" value="Unplaced"/>
</dbReference>
<comment type="catalytic activity">
    <reaction evidence="9">
        <text>a 1,2-diacyl-sn-glycero-3-phospho-(1D-myo-inositol) + ATP = a 1,2-diacyl-sn-glycero-3-phospho-(1D-myo-inositol 4-phosphate) + ADP + H(+)</text>
        <dbReference type="Rhea" id="RHEA:19877"/>
        <dbReference type="ChEBI" id="CHEBI:15378"/>
        <dbReference type="ChEBI" id="CHEBI:30616"/>
        <dbReference type="ChEBI" id="CHEBI:57880"/>
        <dbReference type="ChEBI" id="CHEBI:58178"/>
        <dbReference type="ChEBI" id="CHEBI:456216"/>
        <dbReference type="EC" id="2.7.1.67"/>
    </reaction>
</comment>
<keyword evidence="3" id="KW-1003">Cell membrane</keyword>
<name>A0A1I7XMH1_HETBA</name>
<evidence type="ECO:0000256" key="9">
    <source>
        <dbReference type="RuleBase" id="RU367084"/>
    </source>
</evidence>
<dbReference type="EC" id="2.7.1.67" evidence="9"/>
<dbReference type="PANTHER" id="PTHR12865:SF5">
    <property type="entry name" value="PHOSPHATIDYLINOSITOL 4-KINASE TYPE 2"/>
    <property type="match status" value="1"/>
</dbReference>
<dbReference type="GO" id="GO:0005524">
    <property type="term" value="F:ATP binding"/>
    <property type="evidence" value="ECO:0007669"/>
    <property type="project" value="UniProtKB-UniRule"/>
</dbReference>
<dbReference type="GO" id="GO:0004430">
    <property type="term" value="F:1-phosphatidylinositol 4-kinase activity"/>
    <property type="evidence" value="ECO:0007669"/>
    <property type="project" value="UniProtKB-UniRule"/>
</dbReference>
<dbReference type="Pfam" id="PF00454">
    <property type="entry name" value="PI3_PI4_kinase"/>
    <property type="match status" value="1"/>
</dbReference>
<keyword evidence="8 9" id="KW-0472">Membrane</keyword>
<dbReference type="PROSITE" id="PS50290">
    <property type="entry name" value="PI3_4_KINASE_3"/>
    <property type="match status" value="1"/>
</dbReference>
<keyword evidence="6 9" id="KW-0418">Kinase</keyword>
<sequence>MSETGASIVDQMMRLFVHDYESALRVFSRWDYDKSLLSPDDDKKFTFLFQKMCVLDYVIRNTDRHMDNLLIKSAEALLN</sequence>
<comment type="similarity">
    <text evidence="2 9">Belongs to the PI3/PI4-kinase family. Type II PI4K subfamily.</text>
</comment>
<comment type="subcellular location">
    <subcellularLocation>
        <location evidence="1">Cell membrane</location>
    </subcellularLocation>
    <subcellularLocation>
        <location evidence="9">Membrane</location>
        <topology evidence="9">Peripheral membrane protein</topology>
    </subcellularLocation>
</comment>
<dbReference type="GO" id="GO:0005765">
    <property type="term" value="C:lysosomal membrane"/>
    <property type="evidence" value="ECO:0007669"/>
    <property type="project" value="TreeGrafter"/>
</dbReference>
<evidence type="ECO:0000256" key="4">
    <source>
        <dbReference type="ARBA" id="ARBA00022679"/>
    </source>
</evidence>
<organism evidence="11 12">
    <name type="scientific">Heterorhabditis bacteriophora</name>
    <name type="common">Entomopathogenic nematode worm</name>
    <dbReference type="NCBI Taxonomy" id="37862"/>
    <lineage>
        <taxon>Eukaryota</taxon>
        <taxon>Metazoa</taxon>
        <taxon>Ecdysozoa</taxon>
        <taxon>Nematoda</taxon>
        <taxon>Chromadorea</taxon>
        <taxon>Rhabditida</taxon>
        <taxon>Rhabditina</taxon>
        <taxon>Rhabditomorpha</taxon>
        <taxon>Strongyloidea</taxon>
        <taxon>Heterorhabditidae</taxon>
        <taxon>Heterorhabditis</taxon>
    </lineage>
</organism>
<evidence type="ECO:0000256" key="3">
    <source>
        <dbReference type="ARBA" id="ARBA00022475"/>
    </source>
</evidence>
<dbReference type="GO" id="GO:0007030">
    <property type="term" value="P:Golgi organization"/>
    <property type="evidence" value="ECO:0007669"/>
    <property type="project" value="TreeGrafter"/>
</dbReference>
<protein>
    <recommendedName>
        <fullName evidence="9">Phosphatidylinositol 4-kinase type 2</fullName>
        <ecNumber evidence="9">2.7.1.67</ecNumber>
    </recommendedName>
</protein>
<dbReference type="GO" id="GO:0005886">
    <property type="term" value="C:plasma membrane"/>
    <property type="evidence" value="ECO:0007669"/>
    <property type="project" value="UniProtKB-SubCell"/>
</dbReference>
<dbReference type="GO" id="GO:0005802">
    <property type="term" value="C:trans-Golgi network"/>
    <property type="evidence" value="ECO:0007669"/>
    <property type="project" value="TreeGrafter"/>
</dbReference>
<dbReference type="InterPro" id="IPR039756">
    <property type="entry name" value="Lsb6/PI4K2"/>
</dbReference>
<keyword evidence="4 9" id="KW-0808">Transferase</keyword>
<evidence type="ECO:0000313" key="12">
    <source>
        <dbReference type="WBParaSite" id="Hba_18728"/>
    </source>
</evidence>
<evidence type="ECO:0000256" key="1">
    <source>
        <dbReference type="ARBA" id="ARBA00004236"/>
    </source>
</evidence>